<evidence type="ECO:0000256" key="6">
    <source>
        <dbReference type="ARBA" id="ARBA00023015"/>
    </source>
</evidence>
<evidence type="ECO:0000256" key="5">
    <source>
        <dbReference type="ARBA" id="ARBA00022833"/>
    </source>
</evidence>
<comment type="similarity">
    <text evidence="2">Belongs to the TFIIB family.</text>
</comment>
<feature type="region of interest" description="Disordered" evidence="11">
    <location>
        <begin position="427"/>
        <end position="450"/>
    </location>
</feature>
<organism evidence="13 14">
    <name type="scientific">Zopfia rhizophila CBS 207.26</name>
    <dbReference type="NCBI Taxonomy" id="1314779"/>
    <lineage>
        <taxon>Eukaryota</taxon>
        <taxon>Fungi</taxon>
        <taxon>Dikarya</taxon>
        <taxon>Ascomycota</taxon>
        <taxon>Pezizomycotina</taxon>
        <taxon>Dothideomycetes</taxon>
        <taxon>Dothideomycetes incertae sedis</taxon>
        <taxon>Zopfiaceae</taxon>
        <taxon>Zopfia</taxon>
    </lineage>
</organism>
<feature type="compositionally biased region" description="Basic residues" evidence="11">
    <location>
        <begin position="438"/>
        <end position="448"/>
    </location>
</feature>
<dbReference type="GO" id="GO:0005634">
    <property type="term" value="C:nucleus"/>
    <property type="evidence" value="ECO:0007669"/>
    <property type="project" value="UniProtKB-SubCell"/>
</dbReference>
<dbReference type="Pfam" id="PF07741">
    <property type="entry name" value="BRF1"/>
    <property type="match status" value="1"/>
</dbReference>
<feature type="region of interest" description="Disordered" evidence="11">
    <location>
        <begin position="1"/>
        <end position="47"/>
    </location>
</feature>
<keyword evidence="7" id="KW-0010">Activator</keyword>
<evidence type="ECO:0000256" key="11">
    <source>
        <dbReference type="SAM" id="MobiDB-lite"/>
    </source>
</evidence>
<feature type="region of interest" description="Disordered" evidence="11">
    <location>
        <begin position="354"/>
        <end position="411"/>
    </location>
</feature>
<feature type="compositionally biased region" description="Polar residues" evidence="11">
    <location>
        <begin position="636"/>
        <end position="645"/>
    </location>
</feature>
<proteinExistence type="inferred from homology"/>
<dbReference type="InterPro" id="IPR036915">
    <property type="entry name" value="Cyclin-like_sf"/>
</dbReference>
<dbReference type="GO" id="GO:0006384">
    <property type="term" value="P:transcription initiation at RNA polymerase III promoter"/>
    <property type="evidence" value="ECO:0007669"/>
    <property type="project" value="UniProtKB-ARBA"/>
</dbReference>
<keyword evidence="14" id="KW-1185">Reference proteome</keyword>
<feature type="compositionally biased region" description="Polar residues" evidence="11">
    <location>
        <begin position="671"/>
        <end position="680"/>
    </location>
</feature>
<evidence type="ECO:0000256" key="1">
    <source>
        <dbReference type="ARBA" id="ARBA00004123"/>
    </source>
</evidence>
<dbReference type="Gene3D" id="1.10.472.10">
    <property type="entry name" value="Cyclin-like"/>
    <property type="match status" value="2"/>
</dbReference>
<evidence type="ECO:0000256" key="10">
    <source>
        <dbReference type="ARBA" id="ARBA00031009"/>
    </source>
</evidence>
<protein>
    <recommendedName>
        <fullName evidence="10">B-related factor 1</fullName>
    </recommendedName>
</protein>
<dbReference type="OrthoDB" id="511529at2759"/>
<evidence type="ECO:0000313" key="13">
    <source>
        <dbReference type="EMBL" id="KAF2191346.1"/>
    </source>
</evidence>
<dbReference type="InterPro" id="IPR013150">
    <property type="entry name" value="TFIIB_cyclin"/>
</dbReference>
<keyword evidence="4" id="KW-0863">Zinc-finger</keyword>
<dbReference type="Proteomes" id="UP000800200">
    <property type="component" value="Unassembled WGS sequence"/>
</dbReference>
<dbReference type="AlphaFoldDB" id="A0A6A6EN30"/>
<evidence type="ECO:0000256" key="8">
    <source>
        <dbReference type="ARBA" id="ARBA00023163"/>
    </source>
</evidence>
<feature type="compositionally biased region" description="Low complexity" evidence="11">
    <location>
        <begin position="649"/>
        <end position="665"/>
    </location>
</feature>
<feature type="compositionally biased region" description="Acidic residues" evidence="11">
    <location>
        <begin position="712"/>
        <end position="734"/>
    </location>
</feature>
<dbReference type="GO" id="GO:0070897">
    <property type="term" value="P:transcription preinitiation complex assembly"/>
    <property type="evidence" value="ECO:0007669"/>
    <property type="project" value="InterPro"/>
</dbReference>
<dbReference type="InterPro" id="IPR013763">
    <property type="entry name" value="Cyclin-like_dom"/>
</dbReference>
<dbReference type="PANTHER" id="PTHR11618:SF4">
    <property type="entry name" value="TRANSCRIPTION FACTOR IIIB 90 KDA SUBUNIT"/>
    <property type="match status" value="1"/>
</dbReference>
<keyword evidence="3" id="KW-0479">Metal-binding</keyword>
<feature type="region of interest" description="Disordered" evidence="11">
    <location>
        <begin position="557"/>
        <end position="600"/>
    </location>
</feature>
<dbReference type="InterPro" id="IPR011665">
    <property type="entry name" value="BRF1_TBP-bd_dom"/>
</dbReference>
<dbReference type="PANTHER" id="PTHR11618">
    <property type="entry name" value="TRANSCRIPTION INITIATION FACTOR IIB-RELATED"/>
    <property type="match status" value="1"/>
</dbReference>
<feature type="compositionally biased region" description="Basic residues" evidence="11">
    <location>
        <begin position="574"/>
        <end position="584"/>
    </location>
</feature>
<keyword evidence="6" id="KW-0805">Transcription regulation</keyword>
<comment type="subcellular location">
    <subcellularLocation>
        <location evidence="1">Nucleus</location>
    </subcellularLocation>
</comment>
<evidence type="ECO:0000256" key="2">
    <source>
        <dbReference type="ARBA" id="ARBA00010857"/>
    </source>
</evidence>
<dbReference type="GO" id="GO:0097550">
    <property type="term" value="C:transcription preinitiation complex"/>
    <property type="evidence" value="ECO:0007669"/>
    <property type="project" value="TreeGrafter"/>
</dbReference>
<dbReference type="FunFam" id="1.10.472.10:FF:000007">
    <property type="entry name" value="Transcription factor IIIB 90 kDa subunit"/>
    <property type="match status" value="1"/>
</dbReference>
<feature type="compositionally biased region" description="Polar residues" evidence="11">
    <location>
        <begin position="381"/>
        <end position="392"/>
    </location>
</feature>
<dbReference type="Pfam" id="PF00382">
    <property type="entry name" value="TFIIB"/>
    <property type="match status" value="2"/>
</dbReference>
<dbReference type="GO" id="GO:0000995">
    <property type="term" value="F:RNA polymerase III general transcription initiation factor activity"/>
    <property type="evidence" value="ECO:0007669"/>
    <property type="project" value="TreeGrafter"/>
</dbReference>
<name>A0A6A6EN30_9PEZI</name>
<evidence type="ECO:0000256" key="4">
    <source>
        <dbReference type="ARBA" id="ARBA00022771"/>
    </source>
</evidence>
<feature type="domain" description="Cyclin-like" evidence="12">
    <location>
        <begin position="230"/>
        <end position="314"/>
    </location>
</feature>
<evidence type="ECO:0000256" key="3">
    <source>
        <dbReference type="ARBA" id="ARBA00022723"/>
    </source>
</evidence>
<dbReference type="FunFam" id="1.10.472.10:FF:000002">
    <property type="entry name" value="Transcription factor IIIB 90 kDa subunit"/>
    <property type="match status" value="1"/>
</dbReference>
<dbReference type="InterPro" id="IPR000812">
    <property type="entry name" value="TFIIB"/>
</dbReference>
<keyword evidence="5" id="KW-0862">Zinc</keyword>
<feature type="region of interest" description="Disordered" evidence="11">
    <location>
        <begin position="626"/>
        <end position="734"/>
    </location>
</feature>
<accession>A0A6A6EN30</accession>
<feature type="compositionally biased region" description="Basic and acidic residues" evidence="11">
    <location>
        <begin position="13"/>
        <end position="22"/>
    </location>
</feature>
<dbReference type="PRINTS" id="PR00685">
    <property type="entry name" value="TIFACTORIIB"/>
</dbReference>
<gene>
    <name evidence="13" type="ORF">K469DRAFT_558119</name>
</gene>
<dbReference type="GO" id="GO:0001006">
    <property type="term" value="F:RNA polymerase III type 3 promoter sequence-specific DNA binding"/>
    <property type="evidence" value="ECO:0007669"/>
    <property type="project" value="TreeGrafter"/>
</dbReference>
<feature type="compositionally biased region" description="Low complexity" evidence="11">
    <location>
        <begin position="25"/>
        <end position="34"/>
    </location>
</feature>
<dbReference type="GO" id="GO:0008270">
    <property type="term" value="F:zinc ion binding"/>
    <property type="evidence" value="ECO:0007669"/>
    <property type="project" value="UniProtKB-KW"/>
</dbReference>
<evidence type="ECO:0000313" key="14">
    <source>
        <dbReference type="Proteomes" id="UP000800200"/>
    </source>
</evidence>
<dbReference type="Gene3D" id="1.20.5.650">
    <property type="entry name" value="Single helix bin"/>
    <property type="match status" value="1"/>
</dbReference>
<dbReference type="EMBL" id="ML994617">
    <property type="protein sequence ID" value="KAF2191346.1"/>
    <property type="molecule type" value="Genomic_DNA"/>
</dbReference>
<dbReference type="SMART" id="SM00385">
    <property type="entry name" value="CYCLIN"/>
    <property type="match status" value="2"/>
</dbReference>
<evidence type="ECO:0000256" key="9">
    <source>
        <dbReference type="ARBA" id="ARBA00023242"/>
    </source>
</evidence>
<keyword evidence="8" id="KW-0804">Transcription</keyword>
<sequence length="734" mass="82609">MAGPAAPARPRRERLTSLKDRNFNAVPAKSTSPSAAPPKKPARKRGCGCATPQPGYDNGQRVCYNCGEVLEEGEIIAEVAFAENTAGATIVQGGFVGENQRYANTMGGRLQGMEGMGSREQTEWNGRDEIRKLAGALNLPQIVEDQAFGFYKLALNHNFVQGRRIRNVAAVSIYMACRRRAENTVLLMDLAEKIQVNVWALGDSYKELLKTLFMEDPATRNAHALIEIEPLMLKFCRKLEFDDDANKVAEDAVRILKRMNRDWMVQGRQPAGLCGACIILAARMNHYRRTVREVVYVVKVADATISSRLLEFKRTQSSTLTIDQFRQMGHKLKVKTLPPAIYKRVEKEERRKRKLAEFEGASNEEPEAEPSTTRNKRKTAKGQTASSKQKWSGQLRRDADGFLIPDPPLDETLVNADNEQHLELVGELGEGDELPPLPKKRGRPRKKHEPIPIPEEDLEIEHEIEAEINDVLNQRDWQEVFKSFKNDESHPIYTRTAARAQAISRELRSESIVDYGEEIGEDEFADDPDVMSCQLTPEEVMIKERIWVHENEDWMREQQQKMLQKSLEEASGGPKKKQKRRKHAQMGDGSVLEGTPAASPAEAVQKMLNKRAPGFSSHINYEKLQEMFPVSRELDQANQSGSPEGSGQGASPAFSGASRSRSAAGIPTPPATQNTRSSQFVVIENNDHEDDEEEEIIIEEGDSRNTVQPGYYEEEDDDDQEMEYGEEGYGDDYY</sequence>
<reference evidence="13" key="1">
    <citation type="journal article" date="2020" name="Stud. Mycol.">
        <title>101 Dothideomycetes genomes: a test case for predicting lifestyles and emergence of pathogens.</title>
        <authorList>
            <person name="Haridas S."/>
            <person name="Albert R."/>
            <person name="Binder M."/>
            <person name="Bloem J."/>
            <person name="Labutti K."/>
            <person name="Salamov A."/>
            <person name="Andreopoulos B."/>
            <person name="Baker S."/>
            <person name="Barry K."/>
            <person name="Bills G."/>
            <person name="Bluhm B."/>
            <person name="Cannon C."/>
            <person name="Castanera R."/>
            <person name="Culley D."/>
            <person name="Daum C."/>
            <person name="Ezra D."/>
            <person name="Gonzalez J."/>
            <person name="Henrissat B."/>
            <person name="Kuo A."/>
            <person name="Liang C."/>
            <person name="Lipzen A."/>
            <person name="Lutzoni F."/>
            <person name="Magnuson J."/>
            <person name="Mondo S."/>
            <person name="Nolan M."/>
            <person name="Ohm R."/>
            <person name="Pangilinan J."/>
            <person name="Park H.-J."/>
            <person name="Ramirez L."/>
            <person name="Alfaro M."/>
            <person name="Sun H."/>
            <person name="Tritt A."/>
            <person name="Yoshinaga Y."/>
            <person name="Zwiers L.-H."/>
            <person name="Turgeon B."/>
            <person name="Goodwin S."/>
            <person name="Spatafora J."/>
            <person name="Crous P."/>
            <person name="Grigoriev I."/>
        </authorList>
    </citation>
    <scope>NUCLEOTIDE SEQUENCE</scope>
    <source>
        <strain evidence="13">CBS 207.26</strain>
    </source>
</reference>
<dbReference type="SUPFAM" id="SSF47954">
    <property type="entry name" value="Cyclin-like"/>
    <property type="match status" value="2"/>
</dbReference>
<dbReference type="GO" id="GO:0000126">
    <property type="term" value="C:transcription factor TFIIIB complex"/>
    <property type="evidence" value="ECO:0007669"/>
    <property type="project" value="UniProtKB-ARBA"/>
</dbReference>
<feature type="domain" description="Cyclin-like" evidence="12">
    <location>
        <begin position="128"/>
        <end position="210"/>
    </location>
</feature>
<evidence type="ECO:0000259" key="12">
    <source>
        <dbReference type="SMART" id="SM00385"/>
    </source>
</evidence>
<dbReference type="GO" id="GO:0017025">
    <property type="term" value="F:TBP-class protein binding"/>
    <property type="evidence" value="ECO:0007669"/>
    <property type="project" value="InterPro"/>
</dbReference>
<feature type="compositionally biased region" description="Acidic residues" evidence="11">
    <location>
        <begin position="687"/>
        <end position="700"/>
    </location>
</feature>
<evidence type="ECO:0000256" key="7">
    <source>
        <dbReference type="ARBA" id="ARBA00023159"/>
    </source>
</evidence>
<keyword evidence="9" id="KW-0539">Nucleus</keyword>